<dbReference type="AlphaFoldDB" id="A0A834M187"/>
<dbReference type="EMBL" id="JAACXV010014339">
    <property type="protein sequence ID" value="KAF7268166.1"/>
    <property type="molecule type" value="Genomic_DNA"/>
</dbReference>
<feature type="compositionally biased region" description="Polar residues" evidence="1">
    <location>
        <begin position="60"/>
        <end position="72"/>
    </location>
</feature>
<evidence type="ECO:0000313" key="3">
    <source>
        <dbReference type="Proteomes" id="UP000625711"/>
    </source>
</evidence>
<evidence type="ECO:0000256" key="1">
    <source>
        <dbReference type="SAM" id="MobiDB-lite"/>
    </source>
</evidence>
<gene>
    <name evidence="2" type="ORF">GWI33_018629</name>
</gene>
<sequence>MSPGRTVSSQLTFIDSLGCFKIHSGGNCPATTPFNRKESERRTVEGLRESGARPGGGSRDFNNGISISSHFG</sequence>
<feature type="compositionally biased region" description="Basic and acidic residues" evidence="1">
    <location>
        <begin position="35"/>
        <end position="51"/>
    </location>
</feature>
<reference evidence="2" key="1">
    <citation type="submission" date="2020-08" db="EMBL/GenBank/DDBJ databases">
        <title>Genome sequencing and assembly of the red palm weevil Rhynchophorus ferrugineus.</title>
        <authorList>
            <person name="Dias G.B."/>
            <person name="Bergman C.M."/>
            <person name="Manee M."/>
        </authorList>
    </citation>
    <scope>NUCLEOTIDE SEQUENCE</scope>
    <source>
        <strain evidence="2">AA-2017</strain>
        <tissue evidence="2">Whole larva</tissue>
    </source>
</reference>
<accession>A0A834M187</accession>
<evidence type="ECO:0000313" key="2">
    <source>
        <dbReference type="EMBL" id="KAF7268166.1"/>
    </source>
</evidence>
<proteinExistence type="predicted"/>
<organism evidence="2 3">
    <name type="scientific">Rhynchophorus ferrugineus</name>
    <name type="common">Red palm weevil</name>
    <name type="synonym">Curculio ferrugineus</name>
    <dbReference type="NCBI Taxonomy" id="354439"/>
    <lineage>
        <taxon>Eukaryota</taxon>
        <taxon>Metazoa</taxon>
        <taxon>Ecdysozoa</taxon>
        <taxon>Arthropoda</taxon>
        <taxon>Hexapoda</taxon>
        <taxon>Insecta</taxon>
        <taxon>Pterygota</taxon>
        <taxon>Neoptera</taxon>
        <taxon>Endopterygota</taxon>
        <taxon>Coleoptera</taxon>
        <taxon>Polyphaga</taxon>
        <taxon>Cucujiformia</taxon>
        <taxon>Curculionidae</taxon>
        <taxon>Dryophthorinae</taxon>
        <taxon>Rhynchophorus</taxon>
    </lineage>
</organism>
<feature type="region of interest" description="Disordered" evidence="1">
    <location>
        <begin position="31"/>
        <end position="72"/>
    </location>
</feature>
<name>A0A834M187_RHYFE</name>
<comment type="caution">
    <text evidence="2">The sequence shown here is derived from an EMBL/GenBank/DDBJ whole genome shotgun (WGS) entry which is preliminary data.</text>
</comment>
<keyword evidence="3" id="KW-1185">Reference proteome</keyword>
<dbReference type="Proteomes" id="UP000625711">
    <property type="component" value="Unassembled WGS sequence"/>
</dbReference>
<protein>
    <submittedName>
        <fullName evidence="2">Uncharacterized protein</fullName>
    </submittedName>
</protein>